<dbReference type="CDD" id="cd00082">
    <property type="entry name" value="HisKA"/>
    <property type="match status" value="1"/>
</dbReference>
<evidence type="ECO:0000256" key="14">
    <source>
        <dbReference type="SAM" id="Phobius"/>
    </source>
</evidence>
<name>A0A939QJR4_9MICO</name>
<evidence type="ECO:0000256" key="12">
    <source>
        <dbReference type="ARBA" id="ARBA00023012"/>
    </source>
</evidence>
<dbReference type="PROSITE" id="PS50109">
    <property type="entry name" value="HIS_KIN"/>
    <property type="match status" value="1"/>
</dbReference>
<dbReference type="InterPro" id="IPR004358">
    <property type="entry name" value="Sig_transdc_His_kin-like_C"/>
</dbReference>
<dbReference type="SMART" id="SM00388">
    <property type="entry name" value="HisKA"/>
    <property type="match status" value="1"/>
</dbReference>
<dbReference type="CDD" id="cd00075">
    <property type="entry name" value="HATPase"/>
    <property type="match status" value="1"/>
</dbReference>
<dbReference type="EMBL" id="JAGFOA010000002">
    <property type="protein sequence ID" value="MBO3662967.1"/>
    <property type="molecule type" value="Genomic_DNA"/>
</dbReference>
<evidence type="ECO:0000256" key="8">
    <source>
        <dbReference type="ARBA" id="ARBA00022741"/>
    </source>
</evidence>
<feature type="transmembrane region" description="Helical" evidence="14">
    <location>
        <begin position="104"/>
        <end position="122"/>
    </location>
</feature>
<dbReference type="InterPro" id="IPR003661">
    <property type="entry name" value="HisK_dim/P_dom"/>
</dbReference>
<dbReference type="Pfam" id="PF02518">
    <property type="entry name" value="HATPase_c"/>
    <property type="match status" value="1"/>
</dbReference>
<keyword evidence="6" id="KW-0808">Transferase</keyword>
<comment type="caution">
    <text evidence="16">The sequence shown here is derived from an EMBL/GenBank/DDBJ whole genome shotgun (WGS) entry which is preliminary data.</text>
</comment>
<dbReference type="PANTHER" id="PTHR45569:SF1">
    <property type="entry name" value="SENSOR PROTEIN KDPD"/>
    <property type="match status" value="1"/>
</dbReference>
<keyword evidence="12" id="KW-0902">Two-component regulatory system</keyword>
<keyword evidence="5" id="KW-0597">Phosphoprotein</keyword>
<dbReference type="InterPro" id="IPR038318">
    <property type="entry name" value="KdpD_sf"/>
</dbReference>
<evidence type="ECO:0000256" key="11">
    <source>
        <dbReference type="ARBA" id="ARBA00022989"/>
    </source>
</evidence>
<dbReference type="InterPro" id="IPR025201">
    <property type="entry name" value="KdpD_TM"/>
</dbReference>
<dbReference type="SUPFAM" id="SSF55874">
    <property type="entry name" value="ATPase domain of HSP90 chaperone/DNA topoisomerase II/histidine kinase"/>
    <property type="match status" value="1"/>
</dbReference>
<feature type="domain" description="Histidine kinase" evidence="15">
    <location>
        <begin position="259"/>
        <end position="472"/>
    </location>
</feature>
<organism evidence="16 17">
    <name type="scientific">Microbacterium stercoris</name>
    <dbReference type="NCBI Taxonomy" id="2820289"/>
    <lineage>
        <taxon>Bacteria</taxon>
        <taxon>Bacillati</taxon>
        <taxon>Actinomycetota</taxon>
        <taxon>Actinomycetes</taxon>
        <taxon>Micrococcales</taxon>
        <taxon>Microbacteriaceae</taxon>
        <taxon>Microbacterium</taxon>
    </lineage>
</organism>
<dbReference type="InterPro" id="IPR052023">
    <property type="entry name" value="Histidine_kinase_KdpD"/>
</dbReference>
<reference evidence="16" key="1">
    <citation type="submission" date="2021-03" db="EMBL/GenBank/DDBJ databases">
        <title>Microbacterium sp. nov., a novel actinobacterium isolated from cow dung.</title>
        <authorList>
            <person name="Zhang L."/>
        </authorList>
    </citation>
    <scope>NUCLEOTIDE SEQUENCE</scope>
    <source>
        <strain evidence="16">NEAU-LLB</strain>
    </source>
</reference>
<feature type="transmembrane region" description="Helical" evidence="14">
    <location>
        <begin position="21"/>
        <end position="40"/>
    </location>
</feature>
<dbReference type="RefSeq" id="WP_208501456.1">
    <property type="nucleotide sequence ID" value="NZ_JAGFOA010000002.1"/>
</dbReference>
<keyword evidence="17" id="KW-1185">Reference proteome</keyword>
<evidence type="ECO:0000256" key="7">
    <source>
        <dbReference type="ARBA" id="ARBA00022692"/>
    </source>
</evidence>
<evidence type="ECO:0000256" key="13">
    <source>
        <dbReference type="ARBA" id="ARBA00023136"/>
    </source>
</evidence>
<dbReference type="InterPro" id="IPR036097">
    <property type="entry name" value="HisK_dim/P_sf"/>
</dbReference>
<dbReference type="Gene3D" id="1.20.120.620">
    <property type="entry name" value="Backbone structure of the membrane domain of e. Coli histidine kinase receptor kdpd"/>
    <property type="match status" value="1"/>
</dbReference>
<dbReference type="SUPFAM" id="SSF47384">
    <property type="entry name" value="Homodimeric domain of signal transducing histidine kinase"/>
    <property type="match status" value="1"/>
</dbReference>
<dbReference type="GO" id="GO:0005524">
    <property type="term" value="F:ATP binding"/>
    <property type="evidence" value="ECO:0007669"/>
    <property type="project" value="UniProtKB-KW"/>
</dbReference>
<feature type="transmembrane region" description="Helical" evidence="14">
    <location>
        <begin position="52"/>
        <end position="73"/>
    </location>
</feature>
<dbReference type="GO" id="GO:0005886">
    <property type="term" value="C:plasma membrane"/>
    <property type="evidence" value="ECO:0007669"/>
    <property type="project" value="UniProtKB-SubCell"/>
</dbReference>
<dbReference type="PRINTS" id="PR00344">
    <property type="entry name" value="BCTRLSENSOR"/>
</dbReference>
<keyword evidence="8" id="KW-0547">Nucleotide-binding</keyword>
<dbReference type="InterPro" id="IPR005467">
    <property type="entry name" value="His_kinase_dom"/>
</dbReference>
<dbReference type="Gene3D" id="3.30.565.10">
    <property type="entry name" value="Histidine kinase-like ATPase, C-terminal domain"/>
    <property type="match status" value="1"/>
</dbReference>
<evidence type="ECO:0000256" key="4">
    <source>
        <dbReference type="ARBA" id="ARBA00012438"/>
    </source>
</evidence>
<evidence type="ECO:0000256" key="5">
    <source>
        <dbReference type="ARBA" id="ARBA00022553"/>
    </source>
</evidence>
<dbReference type="Gene3D" id="1.10.287.130">
    <property type="match status" value="1"/>
</dbReference>
<dbReference type="Pfam" id="PF13493">
    <property type="entry name" value="DUF4118"/>
    <property type="match status" value="1"/>
</dbReference>
<sequence>MSESALRLPRFRTGALGWRRQIAGFVVALTVGPVLSWVLFQVAHDDLLAANVLAYQLLVVVVALIGGIWPALFTAVLSGLTLNFLFLHPIFTITVASPAHALSVIFYVLSAVLVSWIVAQAARRARVAERAAAESELLATISGSVLRGESAAQALVTKAREAFHATGARLVGLDGATIAADGEPTRDGRSVSVAVGAAHTPRATLELHGTRLDEPETRLLSVVATQLGAALEHAHLSEAAREAETLAAADSVRTALLSAVSHDLRRPLAAAVASVGGLRAAGSSLSADDRDELLATADESLRTLTALVADLLDVSRIEAGVLAVSLADVDAAEIARASLAELRLGRERVVVAIDPDLPELSADPGLLQRVIVNLVANADRHSPATAPIRIESRVSGGRAQLRIVDHGPGVAPDRRDEMFAPFQRMGDTDNTAGLGLGLALSRGFMEGMGGTLTPEDTPGGGLTMVVELPLAAHVGRGSRLDA</sequence>
<dbReference type="Pfam" id="PF00512">
    <property type="entry name" value="HisKA"/>
    <property type="match status" value="1"/>
</dbReference>
<evidence type="ECO:0000259" key="15">
    <source>
        <dbReference type="PROSITE" id="PS50109"/>
    </source>
</evidence>
<dbReference type="Proteomes" id="UP000680132">
    <property type="component" value="Unassembled WGS sequence"/>
</dbReference>
<proteinExistence type="predicted"/>
<dbReference type="InterPro" id="IPR036890">
    <property type="entry name" value="HATPase_C_sf"/>
</dbReference>
<keyword evidence="10" id="KW-0067">ATP-binding</keyword>
<evidence type="ECO:0000256" key="1">
    <source>
        <dbReference type="ARBA" id="ARBA00000085"/>
    </source>
</evidence>
<comment type="catalytic activity">
    <reaction evidence="1">
        <text>ATP + protein L-histidine = ADP + protein N-phospho-L-histidine.</text>
        <dbReference type="EC" id="2.7.13.3"/>
    </reaction>
</comment>
<evidence type="ECO:0000256" key="6">
    <source>
        <dbReference type="ARBA" id="ARBA00022679"/>
    </source>
</evidence>
<dbReference type="EC" id="2.7.13.3" evidence="4"/>
<keyword evidence="11 14" id="KW-1133">Transmembrane helix</keyword>
<keyword evidence="13 14" id="KW-0472">Membrane</keyword>
<evidence type="ECO:0000256" key="3">
    <source>
        <dbReference type="ARBA" id="ARBA00004236"/>
    </source>
</evidence>
<gene>
    <name evidence="16" type="ORF">J5V96_05510</name>
</gene>
<evidence type="ECO:0000256" key="10">
    <source>
        <dbReference type="ARBA" id="ARBA00022840"/>
    </source>
</evidence>
<dbReference type="GO" id="GO:0000155">
    <property type="term" value="F:phosphorelay sensor kinase activity"/>
    <property type="evidence" value="ECO:0007669"/>
    <property type="project" value="InterPro"/>
</dbReference>
<evidence type="ECO:0000256" key="2">
    <source>
        <dbReference type="ARBA" id="ARBA00004141"/>
    </source>
</evidence>
<keyword evidence="9" id="KW-0418">Kinase</keyword>
<dbReference type="PANTHER" id="PTHR45569">
    <property type="entry name" value="SENSOR PROTEIN KDPD"/>
    <property type="match status" value="1"/>
</dbReference>
<accession>A0A939QJR4</accession>
<dbReference type="AlphaFoldDB" id="A0A939QJR4"/>
<dbReference type="SMART" id="SM00387">
    <property type="entry name" value="HATPase_c"/>
    <property type="match status" value="1"/>
</dbReference>
<protein>
    <recommendedName>
        <fullName evidence="4">histidine kinase</fullName>
        <ecNumber evidence="4">2.7.13.3</ecNumber>
    </recommendedName>
</protein>
<evidence type="ECO:0000313" key="17">
    <source>
        <dbReference type="Proteomes" id="UP000680132"/>
    </source>
</evidence>
<evidence type="ECO:0000256" key="9">
    <source>
        <dbReference type="ARBA" id="ARBA00022777"/>
    </source>
</evidence>
<evidence type="ECO:0000313" key="16">
    <source>
        <dbReference type="EMBL" id="MBO3662967.1"/>
    </source>
</evidence>
<dbReference type="InterPro" id="IPR003594">
    <property type="entry name" value="HATPase_dom"/>
</dbReference>
<comment type="subcellular location">
    <subcellularLocation>
        <location evidence="3">Cell membrane</location>
    </subcellularLocation>
    <subcellularLocation>
        <location evidence="2">Membrane</location>
        <topology evidence="2">Multi-pass membrane protein</topology>
    </subcellularLocation>
</comment>
<keyword evidence="7 14" id="KW-0812">Transmembrane</keyword>